<dbReference type="Proteomes" id="UP000626844">
    <property type="component" value="Unassembled WGS sequence"/>
</dbReference>
<evidence type="ECO:0000313" key="7">
    <source>
        <dbReference type="Proteomes" id="UP000626844"/>
    </source>
</evidence>
<dbReference type="PANTHER" id="PTHR34276">
    <property type="entry name" value="MINI-RIBONUCLEASE 3"/>
    <property type="match status" value="1"/>
</dbReference>
<dbReference type="InterPro" id="IPR036389">
    <property type="entry name" value="RNase_III_sf"/>
</dbReference>
<dbReference type="PANTHER" id="PTHR34276:SF1">
    <property type="entry name" value="MINI-RIBONUCLEASE 3"/>
    <property type="match status" value="1"/>
</dbReference>
<evidence type="ECO:0000256" key="4">
    <source>
        <dbReference type="HAMAP-Rule" id="MF_01468"/>
    </source>
</evidence>
<reference evidence="6" key="1">
    <citation type="submission" date="2020-09" db="EMBL/GenBank/DDBJ databases">
        <title>A novel bacterium of genus Bacillus, isolated from South China Sea.</title>
        <authorList>
            <person name="Huang H."/>
            <person name="Mo K."/>
            <person name="Hu Y."/>
        </authorList>
    </citation>
    <scope>NUCLEOTIDE SEQUENCE</scope>
    <source>
        <strain evidence="6">IB182487</strain>
    </source>
</reference>
<dbReference type="PIRSF" id="PIRSF005520">
    <property type="entry name" value="UCP005520"/>
    <property type="match status" value="1"/>
</dbReference>
<keyword evidence="4" id="KW-0698">rRNA processing</keyword>
<comment type="subunit">
    <text evidence="4">Homodimer.</text>
</comment>
<evidence type="ECO:0000256" key="2">
    <source>
        <dbReference type="ARBA" id="ARBA00022759"/>
    </source>
</evidence>
<comment type="subcellular location">
    <subcellularLocation>
        <location evidence="4">Cytoplasm</location>
    </subcellularLocation>
</comment>
<dbReference type="Gene3D" id="1.10.1520.10">
    <property type="entry name" value="Ribonuclease III domain"/>
    <property type="match status" value="1"/>
</dbReference>
<keyword evidence="1 4" id="KW-0540">Nuclease</keyword>
<dbReference type="SMART" id="SM00535">
    <property type="entry name" value="RIBOc"/>
    <property type="match status" value="1"/>
</dbReference>
<keyword evidence="4" id="KW-0460">Magnesium</keyword>
<keyword evidence="4" id="KW-0963">Cytoplasm</keyword>
<organism evidence="6 7">
    <name type="scientific">Metabacillus arenae</name>
    <dbReference type="NCBI Taxonomy" id="2771434"/>
    <lineage>
        <taxon>Bacteria</taxon>
        <taxon>Bacillati</taxon>
        <taxon>Bacillota</taxon>
        <taxon>Bacilli</taxon>
        <taxon>Bacillales</taxon>
        <taxon>Bacillaceae</taxon>
        <taxon>Metabacillus</taxon>
    </lineage>
</organism>
<keyword evidence="4" id="KW-0699">rRNA-binding</keyword>
<comment type="function">
    <text evidence="4">Involved in correct processing of both the 5' and 3' ends of 23S rRNA precursor. Processes 30S rRNA precursor transcript even in absence of ribonuclease 3 (Rnc); Rnc processes 30S rRNA into smaller rRNA precursors.</text>
</comment>
<proteinExistence type="inferred from homology"/>
<keyword evidence="3 4" id="KW-0378">Hydrolase</keyword>
<dbReference type="GO" id="GO:0005737">
    <property type="term" value="C:cytoplasm"/>
    <property type="evidence" value="ECO:0007669"/>
    <property type="project" value="UniProtKB-SubCell"/>
</dbReference>
<dbReference type="EC" id="3.1.26.-" evidence="4"/>
<evidence type="ECO:0000256" key="3">
    <source>
        <dbReference type="ARBA" id="ARBA00022801"/>
    </source>
</evidence>
<dbReference type="RefSeq" id="WP_191161318.1">
    <property type="nucleotide sequence ID" value="NZ_JACXAI010000036.1"/>
</dbReference>
<dbReference type="EMBL" id="JACXAI010000036">
    <property type="protein sequence ID" value="MBD1382783.1"/>
    <property type="molecule type" value="Genomic_DNA"/>
</dbReference>
<sequence length="139" mass="15873">MLDLVNIKDSKQLNSLAIAYIGDAVFEVFVRHHLLAKGNVRPNQLHKLSKQYVSAKAQAVILHELLAEDEFNEEEVAVIKRGRNAKSGTIPKNTDVQTYRYSTAFEAIVGYLFLEKEEERLTEVVSKSIMIIDRRREEA</sequence>
<protein>
    <recommendedName>
        <fullName evidence="4">Mini-ribonuclease 3</fullName>
        <shortName evidence="4">Mini-3</shortName>
        <shortName evidence="4">Mini-RNase 3</shortName>
        <ecNumber evidence="4">3.1.26.-</ecNumber>
    </recommendedName>
    <alternativeName>
        <fullName evidence="4">Mini-RNase III</fullName>
        <shortName evidence="4">Mini-III</shortName>
    </alternativeName>
</protein>
<keyword evidence="4" id="KW-0690">Ribosome biogenesis</keyword>
<dbReference type="SUPFAM" id="SSF69065">
    <property type="entry name" value="RNase III domain-like"/>
    <property type="match status" value="1"/>
</dbReference>
<dbReference type="CDD" id="cd00593">
    <property type="entry name" value="RIBOc"/>
    <property type="match status" value="1"/>
</dbReference>
<comment type="similarity">
    <text evidence="4">Belongs to the MrnC RNase family.</text>
</comment>
<evidence type="ECO:0000313" key="6">
    <source>
        <dbReference type="EMBL" id="MBD1382783.1"/>
    </source>
</evidence>
<evidence type="ECO:0000259" key="5">
    <source>
        <dbReference type="SMART" id="SM00535"/>
    </source>
</evidence>
<keyword evidence="2 4" id="KW-0255">Endonuclease</keyword>
<dbReference type="InterPro" id="IPR000999">
    <property type="entry name" value="RNase_III_dom"/>
</dbReference>
<feature type="domain" description="RNase III" evidence="5">
    <location>
        <begin position="1"/>
        <end position="137"/>
    </location>
</feature>
<comment type="caution">
    <text evidence="6">The sequence shown here is derived from an EMBL/GenBank/DDBJ whole genome shotgun (WGS) entry which is preliminary data.</text>
</comment>
<comment type="cofactor">
    <cofactor evidence="4">
        <name>Mg(2+)</name>
        <dbReference type="ChEBI" id="CHEBI:18420"/>
    </cofactor>
</comment>
<dbReference type="GO" id="GO:0019843">
    <property type="term" value="F:rRNA binding"/>
    <property type="evidence" value="ECO:0007669"/>
    <property type="project" value="UniProtKB-UniRule"/>
</dbReference>
<dbReference type="InterPro" id="IPR008226">
    <property type="entry name" value="Mini3_fam"/>
</dbReference>
<keyword evidence="4" id="KW-0694">RNA-binding</keyword>
<evidence type="ECO:0000256" key="1">
    <source>
        <dbReference type="ARBA" id="ARBA00022722"/>
    </source>
</evidence>
<gene>
    <name evidence="4" type="primary">mrnC</name>
    <name evidence="6" type="ORF">IC621_21500</name>
</gene>
<name>A0A926NLG4_9BACI</name>
<dbReference type="GO" id="GO:0006364">
    <property type="term" value="P:rRNA processing"/>
    <property type="evidence" value="ECO:0007669"/>
    <property type="project" value="UniProtKB-UniRule"/>
</dbReference>
<dbReference type="GO" id="GO:0004525">
    <property type="term" value="F:ribonuclease III activity"/>
    <property type="evidence" value="ECO:0007669"/>
    <property type="project" value="InterPro"/>
</dbReference>
<accession>A0A926NLG4</accession>
<dbReference type="Pfam" id="PF00636">
    <property type="entry name" value="Ribonuclease_3"/>
    <property type="match status" value="1"/>
</dbReference>
<dbReference type="HAMAP" id="MF_01468">
    <property type="entry name" value="RNase_Mini_III"/>
    <property type="match status" value="1"/>
</dbReference>
<dbReference type="AlphaFoldDB" id="A0A926NLG4"/>
<feature type="active site" evidence="4">
    <location>
        <position position="23"/>
    </location>
</feature>
<keyword evidence="7" id="KW-1185">Reference proteome</keyword>